<accession>T1I303</accession>
<dbReference type="HOGENOM" id="CLU_118270_0_0_1"/>
<keyword evidence="2" id="KW-1185">Reference proteome</keyword>
<organism evidence="1 2">
    <name type="scientific">Rhodnius prolixus</name>
    <name type="common">Triatomid bug</name>
    <dbReference type="NCBI Taxonomy" id="13249"/>
    <lineage>
        <taxon>Eukaryota</taxon>
        <taxon>Metazoa</taxon>
        <taxon>Ecdysozoa</taxon>
        <taxon>Arthropoda</taxon>
        <taxon>Hexapoda</taxon>
        <taxon>Insecta</taxon>
        <taxon>Pterygota</taxon>
        <taxon>Neoptera</taxon>
        <taxon>Paraneoptera</taxon>
        <taxon>Hemiptera</taxon>
        <taxon>Heteroptera</taxon>
        <taxon>Panheteroptera</taxon>
        <taxon>Cimicomorpha</taxon>
        <taxon>Reduviidae</taxon>
        <taxon>Triatominae</taxon>
        <taxon>Rhodnius</taxon>
    </lineage>
</organism>
<dbReference type="Proteomes" id="UP000015103">
    <property type="component" value="Unassembled WGS sequence"/>
</dbReference>
<dbReference type="AlphaFoldDB" id="T1I303"/>
<evidence type="ECO:0000313" key="2">
    <source>
        <dbReference type="Proteomes" id="UP000015103"/>
    </source>
</evidence>
<dbReference type="InParanoid" id="T1I303"/>
<dbReference type="OMA" id="ADWRVIN"/>
<dbReference type="EnsemblMetazoa" id="RPRC010672-RA">
    <property type="protein sequence ID" value="RPRC010672-PA"/>
    <property type="gene ID" value="RPRC010672"/>
</dbReference>
<protein>
    <submittedName>
        <fullName evidence="1">DUF4780 domain-containing protein</fullName>
    </submittedName>
</protein>
<dbReference type="Pfam" id="PF16012">
    <property type="entry name" value="DUF4780"/>
    <property type="match status" value="1"/>
</dbReference>
<proteinExistence type="predicted"/>
<name>T1I303_RHOPR</name>
<evidence type="ECO:0000313" key="1">
    <source>
        <dbReference type="EnsemblMetazoa" id="RPRC010672-PA"/>
    </source>
</evidence>
<dbReference type="VEuPathDB" id="VectorBase:RPRC010672"/>
<dbReference type="InterPro" id="IPR031961">
    <property type="entry name" value="DUF4780"/>
</dbReference>
<reference evidence="1" key="1">
    <citation type="submission" date="2015-05" db="UniProtKB">
        <authorList>
            <consortium name="EnsemblMetazoa"/>
        </authorList>
    </citation>
    <scope>IDENTIFICATION</scope>
</reference>
<dbReference type="EMBL" id="ACPB03021190">
    <property type="status" value="NOT_ANNOTATED_CDS"/>
    <property type="molecule type" value="Genomic_DNA"/>
</dbReference>
<sequence length="146" mass="16529">MALFFDSYSNDLLGTEQADLLQRKLVDQVFRNPRGIGPQFWSCFLSRGALIVVCEMTRLWLKRVVPELQVGEGVKLSVRLARDVMRAAKVAMWVSSALKDASLESFKVQNEGLDMADWRVINRMVDPKRQTLVFDLSEQILGPGKA</sequence>